<dbReference type="Pfam" id="PF25603">
    <property type="entry name" value="SPT23_MGA2_DBD"/>
    <property type="match status" value="1"/>
</dbReference>
<feature type="compositionally biased region" description="Polar residues" evidence="3">
    <location>
        <begin position="832"/>
        <end position="845"/>
    </location>
</feature>
<feature type="compositionally biased region" description="Basic and acidic residues" evidence="3">
    <location>
        <begin position="221"/>
        <end position="234"/>
    </location>
</feature>
<feature type="region of interest" description="Disordered" evidence="3">
    <location>
        <begin position="832"/>
        <end position="858"/>
    </location>
</feature>
<dbReference type="CDD" id="cd00102">
    <property type="entry name" value="IPT"/>
    <property type="match status" value="1"/>
</dbReference>
<keyword evidence="4" id="KW-0812">Transmembrane</keyword>
<organism evidence="6 7">
    <name type="scientific">Cutaneotrichosporon cavernicola</name>
    <dbReference type="NCBI Taxonomy" id="279322"/>
    <lineage>
        <taxon>Eukaryota</taxon>
        <taxon>Fungi</taxon>
        <taxon>Dikarya</taxon>
        <taxon>Basidiomycota</taxon>
        <taxon>Agaricomycotina</taxon>
        <taxon>Tremellomycetes</taxon>
        <taxon>Trichosporonales</taxon>
        <taxon>Trichosporonaceae</taxon>
        <taxon>Cutaneotrichosporon</taxon>
    </lineage>
</organism>
<feature type="region of interest" description="Disordered" evidence="3">
    <location>
        <begin position="355"/>
        <end position="439"/>
    </location>
</feature>
<gene>
    <name evidence="6" type="primary">SPT23</name>
    <name evidence="6" type="ORF">CcaverHIS019_0504440</name>
</gene>
<dbReference type="Pfam" id="PF01833">
    <property type="entry name" value="TIG"/>
    <property type="match status" value="1"/>
</dbReference>
<dbReference type="Pfam" id="PF12796">
    <property type="entry name" value="Ank_2"/>
    <property type="match status" value="1"/>
</dbReference>
<name>A0AA48L6G8_9TREE</name>
<evidence type="ECO:0000256" key="1">
    <source>
        <dbReference type="ARBA" id="ARBA00023043"/>
    </source>
</evidence>
<feature type="compositionally biased region" description="Basic residues" evidence="3">
    <location>
        <begin position="1062"/>
        <end position="1074"/>
    </location>
</feature>
<feature type="region of interest" description="Disordered" evidence="3">
    <location>
        <begin position="48"/>
        <end position="75"/>
    </location>
</feature>
<dbReference type="InterPro" id="IPR002909">
    <property type="entry name" value="IPT_dom"/>
</dbReference>
<dbReference type="GO" id="GO:0006357">
    <property type="term" value="P:regulation of transcription by RNA polymerase II"/>
    <property type="evidence" value="ECO:0007669"/>
    <property type="project" value="TreeGrafter"/>
</dbReference>
<feature type="compositionally biased region" description="Low complexity" evidence="3">
    <location>
        <begin position="1052"/>
        <end position="1061"/>
    </location>
</feature>
<dbReference type="SUPFAM" id="SSF48403">
    <property type="entry name" value="Ankyrin repeat"/>
    <property type="match status" value="1"/>
</dbReference>
<feature type="transmembrane region" description="Helical" evidence="4">
    <location>
        <begin position="1250"/>
        <end position="1280"/>
    </location>
</feature>
<dbReference type="PROSITE" id="PS50088">
    <property type="entry name" value="ANK_REPEAT"/>
    <property type="match status" value="2"/>
</dbReference>
<feature type="compositionally biased region" description="Polar residues" evidence="3">
    <location>
        <begin position="1091"/>
        <end position="1103"/>
    </location>
</feature>
<dbReference type="PROSITE" id="PS50297">
    <property type="entry name" value="ANK_REP_REGION"/>
    <property type="match status" value="1"/>
</dbReference>
<dbReference type="GO" id="GO:0003690">
    <property type="term" value="F:double-stranded DNA binding"/>
    <property type="evidence" value="ECO:0007669"/>
    <property type="project" value="TreeGrafter"/>
</dbReference>
<dbReference type="PANTHER" id="PTHR23335">
    <property type="entry name" value="CALMODULIN-BINDING TRANSCRIPTION ACTIVATOR CAMTA"/>
    <property type="match status" value="1"/>
</dbReference>
<dbReference type="Proteomes" id="UP001233271">
    <property type="component" value="Chromosome 5"/>
</dbReference>
<feature type="compositionally biased region" description="Polar residues" evidence="3">
    <location>
        <begin position="472"/>
        <end position="487"/>
    </location>
</feature>
<feature type="repeat" description="ANK" evidence="2">
    <location>
        <begin position="949"/>
        <end position="981"/>
    </location>
</feature>
<evidence type="ECO:0000313" key="6">
    <source>
        <dbReference type="EMBL" id="BEI92816.1"/>
    </source>
</evidence>
<accession>A0AA48L6G8</accession>
<evidence type="ECO:0000256" key="4">
    <source>
        <dbReference type="SAM" id="Phobius"/>
    </source>
</evidence>
<feature type="compositionally biased region" description="Polar residues" evidence="3">
    <location>
        <begin position="1203"/>
        <end position="1212"/>
    </location>
</feature>
<feature type="compositionally biased region" description="Low complexity" evidence="3">
    <location>
        <begin position="459"/>
        <end position="471"/>
    </location>
</feature>
<feature type="domain" description="IPT/TIG" evidence="5">
    <location>
        <begin position="716"/>
        <end position="799"/>
    </location>
</feature>
<feature type="compositionally biased region" description="Basic and acidic residues" evidence="3">
    <location>
        <begin position="355"/>
        <end position="371"/>
    </location>
</feature>
<dbReference type="InterPro" id="IPR036770">
    <property type="entry name" value="Ankyrin_rpt-contain_sf"/>
</dbReference>
<feature type="region of interest" description="Disordered" evidence="3">
    <location>
        <begin position="1203"/>
        <end position="1237"/>
    </location>
</feature>
<dbReference type="EMBL" id="AP028216">
    <property type="protein sequence ID" value="BEI92816.1"/>
    <property type="molecule type" value="Genomic_DNA"/>
</dbReference>
<evidence type="ECO:0000313" key="7">
    <source>
        <dbReference type="Proteomes" id="UP001233271"/>
    </source>
</evidence>
<dbReference type="PANTHER" id="PTHR23335:SF1">
    <property type="entry name" value="CALMODULIN-BINDING TRANSCRIPTION ACTIVATOR, ISOFORM F"/>
    <property type="match status" value="1"/>
</dbReference>
<dbReference type="InterPro" id="IPR013783">
    <property type="entry name" value="Ig-like_fold"/>
</dbReference>
<dbReference type="Gene3D" id="1.25.40.20">
    <property type="entry name" value="Ankyrin repeat-containing domain"/>
    <property type="match status" value="1"/>
</dbReference>
<feature type="region of interest" description="Disordered" evidence="3">
    <location>
        <begin position="221"/>
        <end position="261"/>
    </location>
</feature>
<dbReference type="InterPro" id="IPR057962">
    <property type="entry name" value="SPT23_MGA2_DBD"/>
</dbReference>
<dbReference type="InterPro" id="IPR002110">
    <property type="entry name" value="Ankyrin_rpt"/>
</dbReference>
<protein>
    <recommendedName>
        <fullName evidence="5">IPT/TIG domain-containing protein</fullName>
    </recommendedName>
</protein>
<sequence length="1291" mass="139991">MQAILSNLTGASSYGSFGNFGIRQNANESKPDGKPATPGHAGQVVIPAASSRPSTSAAQSVTGSGHGGSRTEPPKRIYTVDGLQISTPSLDDIAAGYSTRRNKILLQGDPQVIHKQRVETAIRVIIDMLRQIPPSPSVPNPHATLATLIPRDPTGNSLYTFERLANFRGLRLQAGTTTKTSSKKQLAQGAIPIQQLAYVETAVYMSGENGKRVYACKRCRAREERRRQNKDAARKKQIVPDSDAVAPNAPRPSLHPPTEDYITGENAVQYDPHRIGQVVEEPPWDPTIPDWRHEIVLFNSPPDVAVKDGSAFWLPFRVICYCKCHGEKVGFRIKFTIRTFDGRIIASEMTHPIKITDDHKTDAKSKPRVDRFAAAGGPQPTRSRKGRMSTASSQRVSPAPSESEMSVTSEVGAVTQKQTPQARQGKPYERPPSQSPAVQTSALPFDFLNQAENQRPRLSRQVSSSSYVSQPDITNWTPDAVQQSTVSPDALRRPNFAGMTPMTNINTMSNPSSHAPSPNPALNGIGGGLGVHGMGSNDMFNHDLNVPHQGLDLSALGAAQNPLFANQQQPVPQHDVDMANVATELENMLMFSGGSSHASVTSSSYRDDHSSVFSGFNNQGSMFSDSGLPPENTSLDDMIDYSGGESSSAISPMHGLNLSPTVGMGSLDLGHSPFPQTGSLPRVNNNNPNDHEAQTRALLALLAQQQHQHQVPQQPVPVVSHVIPAEGDMAGGTPVAIAGRLFQPDTVIVFGGRPAITTYVTDSFLQCTLPPSPSPGDVEVTVQGHMKDPTVPAMLFRYTGMDKEMMRLMLEVRQRHGAADPAVRLVDHLARSNQNSDISDRSSMSPAGKQSPFDALDVVPTDQATIGSDEEESNEAPTSLAEPKDLQTTLVTFLESFGTSLGSLQTSGVVNLPNKQRHTLLHLSTVMGFPRLLKRLIVAGAELDLQDVNGFTPLALAALCGQTACARILLESGAAYDVPTVFGEMPLDLAKVDDENEVEGLLLAAVWSTNPDAPVIESDYELSPESESDHSEIDNDNPSSSESESDEEAIELESVSNASRALRSRRSTRRKGKQRSLDARREIPPNRSRRTSPNESPNNSAFQSVPRDDPPPYTPPEAGSWMSRTLSNISHPISDTINGALPTFLGNWEKHQQEHPGTNWVAFPAPSWESLQKLTSPEEVKLFTQAMAAAAFNAVVQSGATTSHLQDATTAPSPGKVKQRRKRRASEDSRSSGQLSNSVVEQVKQDRMLYLFWLPVLLFVGFWLLVTALPIATGFCLIYARQIGRAIKQRL</sequence>
<keyword evidence="4" id="KW-0472">Membrane</keyword>
<feature type="region of interest" description="Disordered" evidence="3">
    <location>
        <begin position="454"/>
        <end position="494"/>
    </location>
</feature>
<keyword evidence="7" id="KW-1185">Reference proteome</keyword>
<dbReference type="RefSeq" id="XP_060458081.1">
    <property type="nucleotide sequence ID" value="XM_060601604.1"/>
</dbReference>
<dbReference type="GeneID" id="85496686"/>
<feature type="compositionally biased region" description="Low complexity" evidence="3">
    <location>
        <begin position="48"/>
        <end position="60"/>
    </location>
</feature>
<dbReference type="SUPFAM" id="SSF81296">
    <property type="entry name" value="E set domains"/>
    <property type="match status" value="1"/>
</dbReference>
<reference evidence="6" key="1">
    <citation type="journal article" date="2023" name="BMC Genomics">
        <title>Chromosome-level genome assemblies of Cutaneotrichosporon spp. (Trichosporonales, Basidiomycota) reveal imbalanced evolution between nucleotide sequences and chromosome synteny.</title>
        <authorList>
            <person name="Kobayashi Y."/>
            <person name="Kayamori A."/>
            <person name="Aoki K."/>
            <person name="Shiwa Y."/>
            <person name="Matsutani M."/>
            <person name="Fujita N."/>
            <person name="Sugita T."/>
            <person name="Iwasaki W."/>
            <person name="Tanaka N."/>
            <person name="Takashima M."/>
        </authorList>
    </citation>
    <scope>NUCLEOTIDE SEQUENCE</scope>
    <source>
        <strain evidence="6">HIS019</strain>
    </source>
</reference>
<dbReference type="GO" id="GO:0005634">
    <property type="term" value="C:nucleus"/>
    <property type="evidence" value="ECO:0007669"/>
    <property type="project" value="TreeGrafter"/>
</dbReference>
<feature type="repeat" description="ANK" evidence="2">
    <location>
        <begin position="916"/>
        <end position="948"/>
    </location>
</feature>
<dbReference type="KEGG" id="ccac:CcaHIS019_0504440"/>
<keyword evidence="1 2" id="KW-0040">ANK repeat</keyword>
<feature type="region of interest" description="Disordered" evidence="3">
    <location>
        <begin position="1015"/>
        <end position="1123"/>
    </location>
</feature>
<dbReference type="SMART" id="SM00248">
    <property type="entry name" value="ANK"/>
    <property type="match status" value="2"/>
</dbReference>
<keyword evidence="4" id="KW-1133">Transmembrane helix</keyword>
<dbReference type="InterPro" id="IPR014756">
    <property type="entry name" value="Ig_E-set"/>
</dbReference>
<dbReference type="GO" id="GO:0003712">
    <property type="term" value="F:transcription coregulator activity"/>
    <property type="evidence" value="ECO:0007669"/>
    <property type="project" value="TreeGrafter"/>
</dbReference>
<evidence type="ECO:0000256" key="3">
    <source>
        <dbReference type="SAM" id="MobiDB-lite"/>
    </source>
</evidence>
<evidence type="ECO:0000259" key="5">
    <source>
        <dbReference type="SMART" id="SM00429"/>
    </source>
</evidence>
<feature type="compositionally biased region" description="Polar residues" evidence="3">
    <location>
        <begin position="403"/>
        <end position="422"/>
    </location>
</feature>
<feature type="compositionally biased region" description="Basic and acidic residues" evidence="3">
    <location>
        <begin position="1075"/>
        <end position="1084"/>
    </location>
</feature>
<dbReference type="SMART" id="SM00429">
    <property type="entry name" value="IPT"/>
    <property type="match status" value="1"/>
</dbReference>
<evidence type="ECO:0000256" key="2">
    <source>
        <dbReference type="PROSITE-ProRule" id="PRU00023"/>
    </source>
</evidence>
<proteinExistence type="predicted"/>
<dbReference type="Gene3D" id="2.60.40.10">
    <property type="entry name" value="Immunoglobulins"/>
    <property type="match status" value="1"/>
</dbReference>